<evidence type="ECO:0000313" key="1">
    <source>
        <dbReference type="EMBL" id="MFC5525559.1"/>
    </source>
</evidence>
<gene>
    <name evidence="1" type="ORF">ACFPPA_07365</name>
</gene>
<dbReference type="EMBL" id="JBHSNF010000001">
    <property type="protein sequence ID" value="MFC5525559.1"/>
    <property type="molecule type" value="Genomic_DNA"/>
</dbReference>
<comment type="caution">
    <text evidence="1">The sequence shown here is derived from an EMBL/GenBank/DDBJ whole genome shotgun (WGS) entry which is preliminary data.</text>
</comment>
<proteinExistence type="predicted"/>
<name>A0ABW0QMN8_9GAMM</name>
<organism evidence="1 2">
    <name type="scientific">Rhodanobacter ginsengisoli</name>
    <dbReference type="NCBI Taxonomy" id="418646"/>
    <lineage>
        <taxon>Bacteria</taxon>
        <taxon>Pseudomonadati</taxon>
        <taxon>Pseudomonadota</taxon>
        <taxon>Gammaproteobacteria</taxon>
        <taxon>Lysobacterales</taxon>
        <taxon>Rhodanobacteraceae</taxon>
        <taxon>Rhodanobacter</taxon>
    </lineage>
</organism>
<reference evidence="2" key="1">
    <citation type="journal article" date="2019" name="Int. J. Syst. Evol. Microbiol.">
        <title>The Global Catalogue of Microorganisms (GCM) 10K type strain sequencing project: providing services to taxonomists for standard genome sequencing and annotation.</title>
        <authorList>
            <consortium name="The Broad Institute Genomics Platform"/>
            <consortium name="The Broad Institute Genome Sequencing Center for Infectious Disease"/>
            <person name="Wu L."/>
            <person name="Ma J."/>
        </authorList>
    </citation>
    <scope>NUCLEOTIDE SEQUENCE [LARGE SCALE GENOMIC DNA]</scope>
    <source>
        <strain evidence="2">CGMCC 1.16619</strain>
    </source>
</reference>
<evidence type="ECO:0000313" key="2">
    <source>
        <dbReference type="Proteomes" id="UP001596114"/>
    </source>
</evidence>
<protein>
    <submittedName>
        <fullName evidence="1">Uncharacterized protein</fullName>
    </submittedName>
</protein>
<dbReference type="Proteomes" id="UP001596114">
    <property type="component" value="Unassembled WGS sequence"/>
</dbReference>
<sequence>MAFLKWMASRDAVDQQQGLPRAQWYAHLDGDSWDYVAISPVLTDAQQKKEDDATRAKGLAIGPKASIEFREFIASHTDTMTAGPMTVSEMLDHVNGP</sequence>
<dbReference type="RefSeq" id="WP_377318756.1">
    <property type="nucleotide sequence ID" value="NZ_JBHSNF010000001.1"/>
</dbReference>
<keyword evidence="2" id="KW-1185">Reference proteome</keyword>
<accession>A0ABW0QMN8</accession>